<dbReference type="InterPro" id="IPR041966">
    <property type="entry name" value="LOTUS-like"/>
</dbReference>
<dbReference type="PANTHER" id="PTHR35811:SF1">
    <property type="entry name" value="HTH OST-TYPE DOMAIN-CONTAINING PROTEIN"/>
    <property type="match status" value="1"/>
</dbReference>
<sequence>MARSGDEARLAVLIDADNASAKHLERLLAEIAKYGTAGVRRAYGDWTSSQLGSWKTALLEHSVQPIQQFAYTQGKNATDSALIIDAMDLLHAGNLDGFCLVSSDSDFTRLAARIREEGLKVYGFGERKTPKPFVAACDTFIYVENLAPATEPATTSTSTSEKPTLKRDATLDRLLAEAVDAAAGDDGWANLGTVGQNLSRLASDFDSRTYGYGKLKDLMQAHRSYQVQSRPSGDGKSSNAFVKRRQTGKRAAARQ</sequence>
<dbReference type="STRING" id="1043493.SAMN05421637_2767"/>
<dbReference type="InterPro" id="IPR021139">
    <property type="entry name" value="NYN"/>
</dbReference>
<keyword evidence="4" id="KW-1185">Reference proteome</keyword>
<evidence type="ECO:0000259" key="2">
    <source>
        <dbReference type="PROSITE" id="PS51644"/>
    </source>
</evidence>
<dbReference type="OrthoDB" id="2379772at2"/>
<dbReference type="CDD" id="cd10146">
    <property type="entry name" value="LabA_like_C"/>
    <property type="match status" value="1"/>
</dbReference>
<protein>
    <submittedName>
        <fullName evidence="3">OST-HTH/LOTUS domain-containing protein</fullName>
    </submittedName>
</protein>
<dbReference type="Gene3D" id="3.30.420.610">
    <property type="entry name" value="LOTUS domain-like"/>
    <property type="match status" value="1"/>
</dbReference>
<gene>
    <name evidence="3" type="ORF">SAMN05421637_2767</name>
</gene>
<reference evidence="4" key="1">
    <citation type="submission" date="2016-10" db="EMBL/GenBank/DDBJ databases">
        <authorList>
            <person name="Varghese N."/>
        </authorList>
    </citation>
    <scope>NUCLEOTIDE SEQUENCE [LARGE SCALE GENOMIC DNA]</scope>
    <source>
        <strain evidence="4">DSM 24868</strain>
    </source>
</reference>
<feature type="region of interest" description="Disordered" evidence="1">
    <location>
        <begin position="225"/>
        <end position="255"/>
    </location>
</feature>
<feature type="compositionally biased region" description="Basic residues" evidence="1">
    <location>
        <begin position="242"/>
        <end position="255"/>
    </location>
</feature>
<dbReference type="GO" id="GO:0004540">
    <property type="term" value="F:RNA nuclease activity"/>
    <property type="evidence" value="ECO:0007669"/>
    <property type="project" value="InterPro"/>
</dbReference>
<dbReference type="InterPro" id="IPR025605">
    <property type="entry name" value="OST-HTH/LOTUS_dom"/>
</dbReference>
<organism evidence="3 4">
    <name type="scientific">Demequina mangrovi</name>
    <dbReference type="NCBI Taxonomy" id="1043493"/>
    <lineage>
        <taxon>Bacteria</taxon>
        <taxon>Bacillati</taxon>
        <taxon>Actinomycetota</taxon>
        <taxon>Actinomycetes</taxon>
        <taxon>Micrococcales</taxon>
        <taxon>Demequinaceae</taxon>
        <taxon>Demequina</taxon>
    </lineage>
</organism>
<dbReference type="AlphaFoldDB" id="A0A1H7B1I7"/>
<evidence type="ECO:0000313" key="3">
    <source>
        <dbReference type="EMBL" id="SEJ71016.1"/>
    </source>
</evidence>
<evidence type="ECO:0000256" key="1">
    <source>
        <dbReference type="SAM" id="MobiDB-lite"/>
    </source>
</evidence>
<dbReference type="PROSITE" id="PS51644">
    <property type="entry name" value="HTH_OST"/>
    <property type="match status" value="1"/>
</dbReference>
<dbReference type="Pfam" id="PF01936">
    <property type="entry name" value="NYN"/>
    <property type="match status" value="1"/>
</dbReference>
<evidence type="ECO:0000313" key="4">
    <source>
        <dbReference type="Proteomes" id="UP000183315"/>
    </source>
</evidence>
<dbReference type="EMBL" id="FNZI01000010">
    <property type="protein sequence ID" value="SEJ71016.1"/>
    <property type="molecule type" value="Genomic_DNA"/>
</dbReference>
<feature type="domain" description="HTH OST-type" evidence="2">
    <location>
        <begin position="167"/>
        <end position="246"/>
    </location>
</feature>
<feature type="compositionally biased region" description="Polar residues" evidence="1">
    <location>
        <begin position="225"/>
        <end position="240"/>
    </location>
</feature>
<dbReference type="eggNOG" id="COG1432">
    <property type="taxonomic scope" value="Bacteria"/>
</dbReference>
<proteinExistence type="predicted"/>
<dbReference type="PANTHER" id="PTHR35811">
    <property type="entry name" value="SLR1870 PROTEIN"/>
    <property type="match status" value="1"/>
</dbReference>
<dbReference type="Proteomes" id="UP000183315">
    <property type="component" value="Unassembled WGS sequence"/>
</dbReference>
<name>A0A1H7B1I7_9MICO</name>
<dbReference type="CDD" id="cd11297">
    <property type="entry name" value="PIN_LabA-like_N_1"/>
    <property type="match status" value="1"/>
</dbReference>
<accession>A0A1H7B1I7</accession>
<dbReference type="Pfam" id="PF12872">
    <property type="entry name" value="OST-HTH"/>
    <property type="match status" value="1"/>
</dbReference>
<dbReference type="RefSeq" id="WP_042216688.1">
    <property type="nucleotide sequence ID" value="NZ_BBLU01000020.1"/>
</dbReference>
<dbReference type="Gene3D" id="3.40.50.1010">
    <property type="entry name" value="5'-nuclease"/>
    <property type="match status" value="1"/>
</dbReference>